<proteinExistence type="inferred from homology"/>
<dbReference type="GO" id="GO:0006417">
    <property type="term" value="P:regulation of translation"/>
    <property type="evidence" value="ECO:0007669"/>
    <property type="project" value="UniProtKB-KW"/>
</dbReference>
<evidence type="ECO:0000256" key="2">
    <source>
        <dbReference type="ARBA" id="ARBA00022795"/>
    </source>
</evidence>
<sequence>MRKVSTVRFGEIEVAEDKIVRFEEGMPAFEKEHEFVVIPYDEKSPYYFMQSLTTPDLAFLMTVPYIFFPDYEFQLEDDVTEKLGIRDPEDIILYTLLTIPNGEIADMTTNLMAPIVINNRTLDAKQVVLEKSRYTTKHPLFQKKEEK</sequence>
<reference evidence="5 6" key="1">
    <citation type="submission" date="2016-11" db="EMBL/GenBank/DDBJ databases">
        <authorList>
            <person name="Jaros S."/>
            <person name="Januszkiewicz K."/>
            <person name="Wedrychowicz H."/>
        </authorList>
    </citation>
    <scope>NUCLEOTIDE SEQUENCE [LARGE SCALE GENOMIC DNA]</scope>
    <source>
        <strain evidence="5 6">DSM 10502</strain>
    </source>
</reference>
<keyword evidence="5" id="KW-0966">Cell projection</keyword>
<comment type="subunit">
    <text evidence="4">Interacts with translational regulator CsrA and flagellin(s).</text>
</comment>
<dbReference type="PANTHER" id="PTHR39190:SF1">
    <property type="entry name" value="FLAGELLAR ASSEMBLY FACTOR FLIW"/>
    <property type="match status" value="1"/>
</dbReference>
<keyword evidence="2 4" id="KW-1005">Bacterial flagellum biogenesis</keyword>
<comment type="similarity">
    <text evidence="4">Belongs to the FliW family.</text>
</comment>
<comment type="function">
    <text evidence="4">Acts as an anti-CsrA protein, binds CsrA and prevents it from repressing translation of its target genes, one of which is flagellin. Binds to flagellin and participates in the assembly of the flagellum.</text>
</comment>
<evidence type="ECO:0000256" key="1">
    <source>
        <dbReference type="ARBA" id="ARBA00022490"/>
    </source>
</evidence>
<name>A0A1M4SIR3_9FIRM</name>
<accession>A0A1M4SIR3</accession>
<keyword evidence="5" id="KW-0282">Flagellum</keyword>
<keyword evidence="6" id="KW-1185">Reference proteome</keyword>
<dbReference type="HAMAP" id="MF_01185">
    <property type="entry name" value="FliW"/>
    <property type="match status" value="1"/>
</dbReference>
<dbReference type="OrthoDB" id="9801235at2"/>
<dbReference type="GO" id="GO:0044780">
    <property type="term" value="P:bacterial-type flagellum assembly"/>
    <property type="evidence" value="ECO:0007669"/>
    <property type="project" value="UniProtKB-UniRule"/>
</dbReference>
<evidence type="ECO:0000313" key="5">
    <source>
        <dbReference type="EMBL" id="SHE32100.1"/>
    </source>
</evidence>
<dbReference type="RefSeq" id="WP_072934278.1">
    <property type="nucleotide sequence ID" value="NZ_FQUG01000002.1"/>
</dbReference>
<dbReference type="AlphaFoldDB" id="A0A1M4SIR3"/>
<dbReference type="SUPFAM" id="SSF141457">
    <property type="entry name" value="BH3618-like"/>
    <property type="match status" value="1"/>
</dbReference>
<evidence type="ECO:0000313" key="6">
    <source>
        <dbReference type="Proteomes" id="UP000184404"/>
    </source>
</evidence>
<organism evidence="5 6">
    <name type="scientific">Schwartzia succinivorans DSM 10502</name>
    <dbReference type="NCBI Taxonomy" id="1123243"/>
    <lineage>
        <taxon>Bacteria</taxon>
        <taxon>Bacillati</taxon>
        <taxon>Bacillota</taxon>
        <taxon>Negativicutes</taxon>
        <taxon>Selenomonadales</taxon>
        <taxon>Selenomonadaceae</taxon>
        <taxon>Schwartzia</taxon>
    </lineage>
</organism>
<keyword evidence="3 4" id="KW-0810">Translation regulation</keyword>
<keyword evidence="5" id="KW-0969">Cilium</keyword>
<comment type="subcellular location">
    <subcellularLocation>
        <location evidence="4">Cytoplasm</location>
    </subcellularLocation>
</comment>
<dbReference type="NCBIfam" id="NF009793">
    <property type="entry name" value="PRK13285.1-1"/>
    <property type="match status" value="1"/>
</dbReference>
<dbReference type="InterPro" id="IPR003775">
    <property type="entry name" value="Flagellar_assembly_factor_FliW"/>
</dbReference>
<keyword evidence="4" id="KW-0143">Chaperone</keyword>
<dbReference type="PANTHER" id="PTHR39190">
    <property type="entry name" value="FLAGELLAR ASSEMBLY FACTOR FLIW"/>
    <property type="match status" value="1"/>
</dbReference>
<protein>
    <recommendedName>
        <fullName evidence="4">Flagellar assembly factor FliW</fullName>
    </recommendedName>
</protein>
<evidence type="ECO:0000256" key="4">
    <source>
        <dbReference type="HAMAP-Rule" id="MF_01185"/>
    </source>
</evidence>
<keyword evidence="1 4" id="KW-0963">Cytoplasm</keyword>
<gene>
    <name evidence="4" type="primary">fliW</name>
    <name evidence="5" type="ORF">SAMN02745190_00150</name>
</gene>
<dbReference type="STRING" id="1123243.SAMN02745190_00150"/>
<dbReference type="Gene3D" id="2.30.290.10">
    <property type="entry name" value="BH3618-like"/>
    <property type="match status" value="1"/>
</dbReference>
<dbReference type="Proteomes" id="UP000184404">
    <property type="component" value="Unassembled WGS sequence"/>
</dbReference>
<dbReference type="Pfam" id="PF02623">
    <property type="entry name" value="FliW"/>
    <property type="match status" value="1"/>
</dbReference>
<dbReference type="EMBL" id="FQUG01000002">
    <property type="protein sequence ID" value="SHE32100.1"/>
    <property type="molecule type" value="Genomic_DNA"/>
</dbReference>
<evidence type="ECO:0000256" key="3">
    <source>
        <dbReference type="ARBA" id="ARBA00022845"/>
    </source>
</evidence>
<dbReference type="GO" id="GO:0005737">
    <property type="term" value="C:cytoplasm"/>
    <property type="evidence" value="ECO:0007669"/>
    <property type="project" value="UniProtKB-SubCell"/>
</dbReference>
<dbReference type="InterPro" id="IPR024046">
    <property type="entry name" value="Flagellar_assmbl_FliW_dom_sf"/>
</dbReference>